<evidence type="ECO:0000256" key="1">
    <source>
        <dbReference type="SAM" id="MobiDB-lite"/>
    </source>
</evidence>
<feature type="compositionally biased region" description="Pro residues" evidence="1">
    <location>
        <begin position="708"/>
        <end position="725"/>
    </location>
</feature>
<accession>A0ABP3LB62</accession>
<reference evidence="3" key="1">
    <citation type="journal article" date="2019" name="Int. J. Syst. Evol. Microbiol.">
        <title>The Global Catalogue of Microorganisms (GCM) 10K type strain sequencing project: providing services to taxonomists for standard genome sequencing and annotation.</title>
        <authorList>
            <consortium name="The Broad Institute Genomics Platform"/>
            <consortium name="The Broad Institute Genome Sequencing Center for Infectious Disease"/>
            <person name="Wu L."/>
            <person name="Ma J."/>
        </authorList>
    </citation>
    <scope>NUCLEOTIDE SEQUENCE [LARGE SCALE GENOMIC DNA]</scope>
    <source>
        <strain evidence="3">JCM 10649</strain>
    </source>
</reference>
<proteinExistence type="predicted"/>
<dbReference type="EMBL" id="BAAAHB010000160">
    <property type="protein sequence ID" value="GAA0496108.1"/>
    <property type="molecule type" value="Genomic_DNA"/>
</dbReference>
<organism evidence="2 3">
    <name type="scientific">Streptomyces stramineus</name>
    <dbReference type="NCBI Taxonomy" id="173861"/>
    <lineage>
        <taxon>Bacteria</taxon>
        <taxon>Bacillati</taxon>
        <taxon>Actinomycetota</taxon>
        <taxon>Actinomycetes</taxon>
        <taxon>Kitasatosporales</taxon>
        <taxon>Streptomycetaceae</taxon>
        <taxon>Streptomyces</taxon>
    </lineage>
</organism>
<feature type="region of interest" description="Disordered" evidence="1">
    <location>
        <begin position="228"/>
        <end position="252"/>
    </location>
</feature>
<evidence type="ECO:0000313" key="3">
    <source>
        <dbReference type="Proteomes" id="UP001499895"/>
    </source>
</evidence>
<evidence type="ECO:0000313" key="2">
    <source>
        <dbReference type="EMBL" id="GAA0496108.1"/>
    </source>
</evidence>
<dbReference type="RefSeq" id="WP_344097861.1">
    <property type="nucleotide sequence ID" value="NZ_BAAAHB010000160.1"/>
</dbReference>
<dbReference type="Proteomes" id="UP001499895">
    <property type="component" value="Unassembled WGS sequence"/>
</dbReference>
<gene>
    <name evidence="2" type="ORF">GCM10009544_64880</name>
</gene>
<keyword evidence="3" id="KW-1185">Reference proteome</keyword>
<feature type="region of interest" description="Disordered" evidence="1">
    <location>
        <begin position="704"/>
        <end position="732"/>
    </location>
</feature>
<dbReference type="NCBIfam" id="TIGR02243">
    <property type="entry name" value="putative baseplate assembly protein"/>
    <property type="match status" value="1"/>
</dbReference>
<comment type="caution">
    <text evidence="2">The sequence shown here is derived from an EMBL/GenBank/DDBJ whole genome shotgun (WGS) entry which is preliminary data.</text>
</comment>
<sequence>MPFPPPSLDDRSFAHLRGELLERIAAYTPEWTDRHPGDPGVTLLELVAFLGEKLLYRFNQIPDATRTWLLGLLHVPLLPAQPARGLVAFTPVQRRNDGTPDGVVLPAATVVGAGSVRFETEQDVTALPVRVRAVAKIAAPAPADPDLVSAAEAGLDAHGLAEDEEPVFYRPVALADDPATGVPLDVPKAVDGTLWLAVTAGEAAEALRRKDSPLAGVELSIGVALDPQLPRMSAADPCPGAEHTGGGPPPQVQWQISTGSGDDRPRYRPVEVCADSTGGLRHDGVVRLRLPEDPGEAGIPVPAVPDAAGVGAFPPALDGDEEVLFWLRAFPVAGAPEIPALRWVGANAAEVVQAVTAQPEYLGTGTGMPGQCYALAHRPVQPDVPPVVVEVEENGVWRPWTRAESFAAAGPDDRHWTLDAEAGACAFGDTVRGRAPQIGERIRVLRYRYGGGEQGNLSARALAQLPGGEPATVANPLPTEGGTAAETLDRAMDRIPGEFRRHDRAVTASDYAELAALTPGGQVGRAECLPLFHPPSKALDAAGVVTVVVWPRQDPAHPDAPTPERGLLRRVCAHLDARRLITTELYVVPPEYRKVAVSVALAVKAGYSVDAVRHWVELVLRQYLSPLPPYGPEGAGWPLGRRVHGPELEAAALQVEGVEYLNGLDVAQQGEGGAWAVGTVELRPWEVVEPTAIAVIAGDTPLPVGEAPAPPAGTPGAPPPVPVPVPVVEEEC</sequence>
<name>A0ABP3LB62_9ACTN</name>
<protein>
    <submittedName>
        <fullName evidence="2">Baseplate assembly protein</fullName>
    </submittedName>
</protein>
<dbReference type="InterPro" id="IPR011749">
    <property type="entry name" value="CHP02243"/>
</dbReference>